<sequence length="72" mass="8077">MVFVFEKDPDVEAELVRTAQWGADAARAHALVMLPDQPTDRLLPSLLRDLTGAPIPYVEPFPPPSRRPTLRQ</sequence>
<comment type="caution">
    <text evidence="1">The sequence shown here is derived from an EMBL/GenBank/DDBJ whole genome shotgun (WGS) entry which is preliminary data.</text>
</comment>
<dbReference type="Proteomes" id="UP001160499">
    <property type="component" value="Unassembled WGS sequence"/>
</dbReference>
<accession>A0ABT6LRH7</accession>
<evidence type="ECO:0000313" key="2">
    <source>
        <dbReference type="Proteomes" id="UP001160499"/>
    </source>
</evidence>
<dbReference type="RefSeq" id="WP_280878866.1">
    <property type="nucleotide sequence ID" value="NZ_JARXVH010000008.1"/>
</dbReference>
<dbReference type="EMBL" id="JARXVH010000008">
    <property type="protein sequence ID" value="MDH6217979.1"/>
    <property type="molecule type" value="Genomic_DNA"/>
</dbReference>
<evidence type="ECO:0000313" key="1">
    <source>
        <dbReference type="EMBL" id="MDH6217979.1"/>
    </source>
</evidence>
<gene>
    <name evidence="1" type="ORF">M2283_005311</name>
</gene>
<name>A0ABT6LRH7_9ACTN</name>
<organism evidence="1 2">
    <name type="scientific">Streptomyces pseudovenezuelae</name>
    <dbReference type="NCBI Taxonomy" id="67350"/>
    <lineage>
        <taxon>Bacteria</taxon>
        <taxon>Bacillati</taxon>
        <taxon>Actinomycetota</taxon>
        <taxon>Actinomycetes</taxon>
        <taxon>Kitasatosporales</taxon>
        <taxon>Streptomycetaceae</taxon>
        <taxon>Streptomyces</taxon>
        <taxon>Streptomyces aurantiacus group</taxon>
    </lineage>
</organism>
<protein>
    <submittedName>
        <fullName evidence="1">Uncharacterized protein</fullName>
    </submittedName>
</protein>
<keyword evidence="2" id="KW-1185">Reference proteome</keyword>
<proteinExistence type="predicted"/>
<reference evidence="1 2" key="1">
    <citation type="submission" date="2023-04" db="EMBL/GenBank/DDBJ databases">
        <title>Forest soil microbial communities from Buena Vista Peninsula, Colon Province, Panama.</title>
        <authorList>
            <person name="Bouskill N."/>
        </authorList>
    </citation>
    <scope>NUCLEOTIDE SEQUENCE [LARGE SCALE GENOMIC DNA]</scope>
    <source>
        <strain evidence="1 2">GGS1</strain>
    </source>
</reference>